<comment type="caution">
    <text evidence="2">The sequence shown here is derived from an EMBL/GenBank/DDBJ whole genome shotgun (WGS) entry which is preliminary data.</text>
</comment>
<name>A0ABS2LDZ1_9CELL</name>
<proteinExistence type="predicted"/>
<dbReference type="EMBL" id="JAFBBO010000001">
    <property type="protein sequence ID" value="MBM7478640.1"/>
    <property type="molecule type" value="Genomic_DNA"/>
</dbReference>
<keyword evidence="1" id="KW-1133">Transmembrane helix</keyword>
<feature type="transmembrane region" description="Helical" evidence="1">
    <location>
        <begin position="242"/>
        <end position="259"/>
    </location>
</feature>
<protein>
    <recommendedName>
        <fullName evidence="4">ABC transporter permease</fullName>
    </recommendedName>
</protein>
<reference evidence="2 3" key="1">
    <citation type="submission" date="2021-01" db="EMBL/GenBank/DDBJ databases">
        <title>Sequencing the genomes of 1000 actinobacteria strains.</title>
        <authorList>
            <person name="Klenk H.-P."/>
        </authorList>
    </citation>
    <scope>NUCLEOTIDE SEQUENCE [LARGE SCALE GENOMIC DNA]</scope>
    <source>
        <strain evidence="2 3">DSM 46000</strain>
    </source>
</reference>
<gene>
    <name evidence="2" type="ORF">JOD49_001560</name>
</gene>
<evidence type="ECO:0000256" key="1">
    <source>
        <dbReference type="SAM" id="Phobius"/>
    </source>
</evidence>
<dbReference type="RefSeq" id="WP_205306682.1">
    <property type="nucleotide sequence ID" value="NZ_BAAAVF010000008.1"/>
</dbReference>
<dbReference type="Proteomes" id="UP000698059">
    <property type="component" value="Unassembled WGS sequence"/>
</dbReference>
<keyword evidence="3" id="KW-1185">Reference proteome</keyword>
<feature type="transmembrane region" description="Helical" evidence="1">
    <location>
        <begin position="320"/>
        <end position="343"/>
    </location>
</feature>
<keyword evidence="1" id="KW-0472">Membrane</keyword>
<dbReference type="PROSITE" id="PS51257">
    <property type="entry name" value="PROKAR_LIPOPROTEIN"/>
    <property type="match status" value="1"/>
</dbReference>
<evidence type="ECO:0000313" key="2">
    <source>
        <dbReference type="EMBL" id="MBM7478640.1"/>
    </source>
</evidence>
<feature type="transmembrane region" description="Helical" evidence="1">
    <location>
        <begin position="280"/>
        <end position="308"/>
    </location>
</feature>
<evidence type="ECO:0000313" key="3">
    <source>
        <dbReference type="Proteomes" id="UP000698059"/>
    </source>
</evidence>
<organism evidence="2 3">
    <name type="scientific">Oerskovia jenensis</name>
    <dbReference type="NCBI Taxonomy" id="162169"/>
    <lineage>
        <taxon>Bacteria</taxon>
        <taxon>Bacillati</taxon>
        <taxon>Actinomycetota</taxon>
        <taxon>Actinomycetes</taxon>
        <taxon>Micrococcales</taxon>
        <taxon>Cellulomonadaceae</taxon>
        <taxon>Oerskovia</taxon>
    </lineage>
</organism>
<keyword evidence="1" id="KW-0812">Transmembrane</keyword>
<evidence type="ECO:0008006" key="4">
    <source>
        <dbReference type="Google" id="ProtNLM"/>
    </source>
</evidence>
<accession>A0ABS2LDZ1</accession>
<sequence>MRLATILSESGRNVATGTSHAVGLALGLAIACGLLSGVDAVTVIGLEQDATAYQASAAHVRTVSAPAAVDPDACAALTDSSSVQAAGALVPTEPLIPSATPANPLQAFSVTTSLGRVLGVDATHPEGVWVSETLAQTLGLSVGGTLGTSDGPLVVAGTFPWPQDGRDSRLALAVLVPTTVDQRYDECWAAGWPTTGAVDDLLRTVVDVEPQSTEAVTVGQVNTSLGKSFDAHQSFEERPTRFAPWGCAGVGFVLGYWGLRRRRLEHAGARHAGQSRSAQLATASLETAVWAGAGAIVGGSALLVLVTLSGAHDQAAVFRLAAQGVALGALGALLGATVAVSLVRERHLFRYFKDR</sequence>